<comment type="caution">
    <text evidence="1">The sequence shown here is derived from an EMBL/GenBank/DDBJ whole genome shotgun (WGS) entry which is preliminary data.</text>
</comment>
<sequence>MVRLLVVDARNPNSGTCFFFPGSHQRFYNQWVESTLMGCGMEWKVFYAGTADAVKPDVSKIDGIKPKKLSSDDVSDKRFESLSFFNCTFFTITSVHRFVRVMFRSRDIVHGILGMDLATLDRGQIQRMQHDPMIHCAV</sequence>
<dbReference type="Proteomes" id="UP000499080">
    <property type="component" value="Unassembled WGS sequence"/>
</dbReference>
<dbReference type="EMBL" id="BGPR01043552">
    <property type="protein sequence ID" value="GBO20164.1"/>
    <property type="molecule type" value="Genomic_DNA"/>
</dbReference>
<evidence type="ECO:0000313" key="2">
    <source>
        <dbReference type="Proteomes" id="UP000499080"/>
    </source>
</evidence>
<gene>
    <name evidence="1" type="ORF">AVEN_184631_1</name>
</gene>
<name>A0A4Y2V6W7_ARAVE</name>
<organism evidence="1 2">
    <name type="scientific">Araneus ventricosus</name>
    <name type="common">Orbweaver spider</name>
    <name type="synonym">Epeira ventricosa</name>
    <dbReference type="NCBI Taxonomy" id="182803"/>
    <lineage>
        <taxon>Eukaryota</taxon>
        <taxon>Metazoa</taxon>
        <taxon>Ecdysozoa</taxon>
        <taxon>Arthropoda</taxon>
        <taxon>Chelicerata</taxon>
        <taxon>Arachnida</taxon>
        <taxon>Araneae</taxon>
        <taxon>Araneomorphae</taxon>
        <taxon>Entelegynae</taxon>
        <taxon>Araneoidea</taxon>
        <taxon>Araneidae</taxon>
        <taxon>Araneus</taxon>
    </lineage>
</organism>
<protein>
    <submittedName>
        <fullName evidence="1">Uncharacterized protein</fullName>
    </submittedName>
</protein>
<evidence type="ECO:0000313" key="1">
    <source>
        <dbReference type="EMBL" id="GBO20164.1"/>
    </source>
</evidence>
<keyword evidence="2" id="KW-1185">Reference proteome</keyword>
<proteinExistence type="predicted"/>
<accession>A0A4Y2V6W7</accession>
<dbReference type="AlphaFoldDB" id="A0A4Y2V6W7"/>
<reference evidence="1 2" key="1">
    <citation type="journal article" date="2019" name="Sci. Rep.">
        <title>Orb-weaving spider Araneus ventricosus genome elucidates the spidroin gene catalogue.</title>
        <authorList>
            <person name="Kono N."/>
            <person name="Nakamura H."/>
            <person name="Ohtoshi R."/>
            <person name="Moran D.A.P."/>
            <person name="Shinohara A."/>
            <person name="Yoshida Y."/>
            <person name="Fujiwara M."/>
            <person name="Mori M."/>
            <person name="Tomita M."/>
            <person name="Arakawa K."/>
        </authorList>
    </citation>
    <scope>NUCLEOTIDE SEQUENCE [LARGE SCALE GENOMIC DNA]</scope>
</reference>